<dbReference type="AlphaFoldDB" id="A0AA43ZC27"/>
<dbReference type="Gene3D" id="3.30.2400.10">
    <property type="entry name" value="Major capsid protein gp5"/>
    <property type="match status" value="1"/>
</dbReference>
<evidence type="ECO:0000259" key="2">
    <source>
        <dbReference type="Pfam" id="PF05065"/>
    </source>
</evidence>
<dbReference type="EMBL" id="JAANCM010000002">
    <property type="protein sequence ID" value="NHT75087.1"/>
    <property type="molecule type" value="Genomic_DNA"/>
</dbReference>
<dbReference type="Gene3D" id="3.30.2320.10">
    <property type="entry name" value="hypothetical protein PF0899 domain"/>
    <property type="match status" value="1"/>
</dbReference>
<proteinExistence type="predicted"/>
<name>A0AA43ZC27_9HYPH</name>
<dbReference type="NCBIfam" id="TIGR01554">
    <property type="entry name" value="major_cap_HK97"/>
    <property type="match status" value="1"/>
</dbReference>
<reference evidence="3" key="1">
    <citation type="submission" date="2020-03" db="EMBL/GenBank/DDBJ databases">
        <title>Ferranicluibacter endophyticum gen. nov., sp. nov., a new genus isolated from Rubus ulmifolius Schott. stem.</title>
        <authorList>
            <person name="Roca-Couso R."/>
            <person name="Flores-Felix J.D."/>
            <person name="Igual J.M."/>
            <person name="Rivas R."/>
        </authorList>
    </citation>
    <scope>NUCLEOTIDE SEQUENCE</scope>
    <source>
        <strain evidence="3">CRRU44</strain>
    </source>
</reference>
<dbReference type="InterPro" id="IPR054612">
    <property type="entry name" value="Phage_capsid-like_C"/>
</dbReference>
<dbReference type="InterPro" id="IPR024455">
    <property type="entry name" value="Phage_capsid"/>
</dbReference>
<evidence type="ECO:0000313" key="4">
    <source>
        <dbReference type="Proteomes" id="UP001155840"/>
    </source>
</evidence>
<evidence type="ECO:0000313" key="3">
    <source>
        <dbReference type="EMBL" id="NHT75087.1"/>
    </source>
</evidence>
<protein>
    <submittedName>
        <fullName evidence="3">Phage major capsid protein</fullName>
    </submittedName>
</protein>
<dbReference type="RefSeq" id="WP_167127490.1">
    <property type="nucleotide sequence ID" value="NZ_JAANCM010000002.1"/>
</dbReference>
<evidence type="ECO:0000256" key="1">
    <source>
        <dbReference type="ARBA" id="ARBA00004328"/>
    </source>
</evidence>
<feature type="domain" description="Phage capsid-like C-terminal" evidence="2">
    <location>
        <begin position="96"/>
        <end position="362"/>
    </location>
</feature>
<comment type="subcellular location">
    <subcellularLocation>
        <location evidence="1">Virion</location>
    </subcellularLocation>
</comment>
<dbReference type="Pfam" id="PF05065">
    <property type="entry name" value="Phage_capsid"/>
    <property type="match status" value="1"/>
</dbReference>
<gene>
    <name evidence="3" type="ORF">G8E10_04860</name>
</gene>
<comment type="caution">
    <text evidence="3">The sequence shown here is derived from an EMBL/GenBank/DDBJ whole genome shotgun (WGS) entry which is preliminary data.</text>
</comment>
<sequence length="362" mass="39199">MSELATMIRDLGNNFNAKAEDLGTRLGELEKRAAREREYDNDNFDAGNSLAASLVASDTFKQLNGGVNRGRAQVEMAAITSANPTVGTGRSASTSLVPAQRIAGIVTQPDRALTVRDLIAPGKTTAGSIEFVQETGFTNNAAMVAETTQKPYSDITFNMKTAPVRTLAHLFKISIQMLQDAEGLISYLDLRGTTGLKLKEENQILFGDGTGQNLLGLMGQASIFSPAFVPQDATAIDRLRLAALQVRKAEYRADGIMMHPDDLAALELTKDNEGRYILGNPAGEQTARVWRLPIAETTAMPTGTFLIGAFSTAAQLFDRQQVTFEISTENSNDFELNMATARIEERLALAVYRPEALVAGQF</sequence>
<accession>A0AA43ZC27</accession>
<dbReference type="SUPFAM" id="SSF56563">
    <property type="entry name" value="Major capsid protein gp5"/>
    <property type="match status" value="1"/>
</dbReference>
<dbReference type="Proteomes" id="UP001155840">
    <property type="component" value="Unassembled WGS sequence"/>
</dbReference>
<keyword evidence="4" id="KW-1185">Reference proteome</keyword>
<organism evidence="3 4">
    <name type="scientific">Ferranicluibacter rubi</name>
    <dbReference type="NCBI Taxonomy" id="2715133"/>
    <lineage>
        <taxon>Bacteria</taxon>
        <taxon>Pseudomonadati</taxon>
        <taxon>Pseudomonadota</taxon>
        <taxon>Alphaproteobacteria</taxon>
        <taxon>Hyphomicrobiales</taxon>
        <taxon>Rhizobiaceae</taxon>
        <taxon>Ferranicluibacter</taxon>
    </lineage>
</organism>